<evidence type="ECO:0000256" key="5">
    <source>
        <dbReference type="ARBA" id="ARBA00023015"/>
    </source>
</evidence>
<keyword evidence="1" id="KW-0479">Metal-binding</keyword>
<dbReference type="PROSITE" id="PS00028">
    <property type="entry name" value="ZINC_FINGER_C2H2_1"/>
    <property type="match status" value="1"/>
</dbReference>
<dbReference type="InterPro" id="IPR013087">
    <property type="entry name" value="Znf_C2H2_type"/>
</dbReference>
<evidence type="ECO:0000256" key="1">
    <source>
        <dbReference type="ARBA" id="ARBA00022723"/>
    </source>
</evidence>
<keyword evidence="9" id="KW-1185">Reference proteome</keyword>
<dbReference type="InterPro" id="IPR055186">
    <property type="entry name" value="C2H2-2nd_BIRD-IDD"/>
</dbReference>
<accession>A0A1U7ZCF8</accession>
<dbReference type="PANTHER" id="PTHR10593:SF148">
    <property type="entry name" value="ZINC FINGER PROTEIN MAGPIE"/>
    <property type="match status" value="1"/>
</dbReference>
<dbReference type="Gene3D" id="3.30.160.60">
    <property type="entry name" value="Classic Zinc Finger"/>
    <property type="match status" value="2"/>
</dbReference>
<dbReference type="SUPFAM" id="SSF57667">
    <property type="entry name" value="beta-beta-alpha zinc fingers"/>
    <property type="match status" value="1"/>
</dbReference>
<keyword evidence="4" id="KW-0862">Zinc</keyword>
<dbReference type="eggNOG" id="KOG1721">
    <property type="taxonomic scope" value="Eukaryota"/>
</dbReference>
<dbReference type="AlphaFoldDB" id="A0A1U7ZCF8"/>
<evidence type="ECO:0000256" key="7">
    <source>
        <dbReference type="PROSITE-ProRule" id="PRU00042"/>
    </source>
</evidence>
<dbReference type="PANTHER" id="PTHR10593">
    <property type="entry name" value="SERINE/THREONINE-PROTEIN KINASE RIO"/>
    <property type="match status" value="1"/>
</dbReference>
<evidence type="ECO:0000256" key="3">
    <source>
        <dbReference type="ARBA" id="ARBA00022771"/>
    </source>
</evidence>
<dbReference type="Pfam" id="PF22995">
    <property type="entry name" value="C2CH-3rd_BIRD-IDD"/>
    <property type="match status" value="1"/>
</dbReference>
<dbReference type="GO" id="GO:0003700">
    <property type="term" value="F:DNA-binding transcription factor activity"/>
    <property type="evidence" value="ECO:0000318"/>
    <property type="project" value="GO_Central"/>
</dbReference>
<dbReference type="Proteomes" id="UP000189703">
    <property type="component" value="Unplaced"/>
</dbReference>
<protein>
    <submittedName>
        <fullName evidence="10">Zinc finger protein MAGPIE-like</fullName>
    </submittedName>
</protein>
<dbReference type="SMART" id="SM00355">
    <property type="entry name" value="ZnF_C2H2"/>
    <property type="match status" value="2"/>
</dbReference>
<dbReference type="FunFam" id="3.30.160.60:FF:000131">
    <property type="entry name" value="protein indeterminate-domain 5, chloroplastic-like"/>
    <property type="match status" value="1"/>
</dbReference>
<dbReference type="InterPro" id="IPR055187">
    <property type="entry name" value="C2CH-3rd_BIRD-IDD"/>
</dbReference>
<dbReference type="InParanoid" id="A0A1U7ZCF8"/>
<dbReference type="FunCoup" id="A0A1U7ZCF8">
    <property type="interactions" value="774"/>
</dbReference>
<dbReference type="Pfam" id="PF22992">
    <property type="entry name" value="C2CH-4th_BIRD-IDD"/>
    <property type="match status" value="1"/>
</dbReference>
<evidence type="ECO:0000313" key="10">
    <source>
        <dbReference type="RefSeq" id="XP_010245572.1"/>
    </source>
</evidence>
<dbReference type="OMA" id="SNGFMQN"/>
<keyword evidence="3 7" id="KW-0863">Zinc-finger</keyword>
<dbReference type="InterPro" id="IPR036236">
    <property type="entry name" value="Znf_C2H2_sf"/>
</dbReference>
<dbReference type="FunFam" id="3.30.160.60:FF:000554">
    <property type="entry name" value="protein indeterminate-domain 12-like"/>
    <property type="match status" value="1"/>
</dbReference>
<dbReference type="STRING" id="4432.A0A1U7ZCF8"/>
<feature type="domain" description="C2H2-type" evidence="8">
    <location>
        <begin position="57"/>
        <end position="79"/>
    </location>
</feature>
<keyword evidence="5" id="KW-0805">Transcription regulation</keyword>
<keyword evidence="6" id="KW-0804">Transcription</keyword>
<keyword evidence="2" id="KW-0677">Repeat</keyword>
<dbReference type="KEGG" id="nnu:104589083"/>
<evidence type="ECO:0000313" key="9">
    <source>
        <dbReference type="Proteomes" id="UP000189703"/>
    </source>
</evidence>
<dbReference type="RefSeq" id="XP_010245572.1">
    <property type="nucleotide sequence ID" value="XM_010247270.2"/>
</dbReference>
<gene>
    <name evidence="10" type="primary">LOC104589083</name>
</gene>
<sequence length="455" mass="50621">MLEKMAGEAISGAFNQETVVGSNPPVVKKKRNLPGNPDPEAEVIALSPKTLMATNRFLCEICGKGFQRDQNLQLHRRGHNLPWKLRQRTSKEPKKRVYVCPEKTCVHHHPSRALGDLTGIKKHFCRKHGEKKWKCEKCSKRYAVQSDWKAHSKTCGTREYRCDCGTLFSRRDSFITHRAFCEALAEETARVTAAYKMNNANAGNISYPFMGTSLRSNMVQHFSSVFKPIPSSNGAMDQTRPGLSLWMDQESQTNQAMSNNLTELHQMGSSSIGTVYADPFSNPPHTDYQVNWAFGNKLSSTNAGELTSTTPPLTNLKEVGSPRLASAPSLYSTQHYHHQLPPAIMSATALLQKAAEIGATSTNPSFLESYGLKCNNNQIQDGNKYNDLFSPSLIPTNLGSDLDNSVRDLTTLNHLQMYPRKRPKTLNDDAEEGQTRDFLGVGVQTICPSSINGWI</sequence>
<name>A0A1U7ZCF8_NELNU</name>
<dbReference type="Pfam" id="PF00096">
    <property type="entry name" value="zf-C2H2"/>
    <property type="match status" value="1"/>
</dbReference>
<dbReference type="GO" id="GO:0005634">
    <property type="term" value="C:nucleus"/>
    <property type="evidence" value="ECO:0000318"/>
    <property type="project" value="GO_Central"/>
</dbReference>
<evidence type="ECO:0000259" key="8">
    <source>
        <dbReference type="PROSITE" id="PS50157"/>
    </source>
</evidence>
<dbReference type="GO" id="GO:0008270">
    <property type="term" value="F:zinc ion binding"/>
    <property type="evidence" value="ECO:0007669"/>
    <property type="project" value="UniProtKB-KW"/>
</dbReference>
<reference evidence="10" key="1">
    <citation type="submission" date="2025-08" db="UniProtKB">
        <authorList>
            <consortium name="RefSeq"/>
        </authorList>
    </citation>
    <scope>IDENTIFICATION</scope>
</reference>
<evidence type="ECO:0000256" key="4">
    <source>
        <dbReference type="ARBA" id="ARBA00022833"/>
    </source>
</evidence>
<evidence type="ECO:0000256" key="6">
    <source>
        <dbReference type="ARBA" id="ARBA00023163"/>
    </source>
</evidence>
<dbReference type="OrthoDB" id="6354171at2759"/>
<dbReference type="PROSITE" id="PS50157">
    <property type="entry name" value="ZINC_FINGER_C2H2_2"/>
    <property type="match status" value="1"/>
</dbReference>
<dbReference type="Pfam" id="PF22996">
    <property type="entry name" value="C2H2-2nd_BIRD-IDD"/>
    <property type="match status" value="1"/>
</dbReference>
<dbReference type="InterPro" id="IPR055185">
    <property type="entry name" value="C2CH-4th_BIRD-IDD"/>
</dbReference>
<proteinExistence type="predicted"/>
<evidence type="ECO:0000256" key="2">
    <source>
        <dbReference type="ARBA" id="ARBA00022737"/>
    </source>
</evidence>
<organism evidence="9 10">
    <name type="scientific">Nelumbo nucifera</name>
    <name type="common">Sacred lotus</name>
    <dbReference type="NCBI Taxonomy" id="4432"/>
    <lineage>
        <taxon>Eukaryota</taxon>
        <taxon>Viridiplantae</taxon>
        <taxon>Streptophyta</taxon>
        <taxon>Embryophyta</taxon>
        <taxon>Tracheophyta</taxon>
        <taxon>Spermatophyta</taxon>
        <taxon>Magnoliopsida</taxon>
        <taxon>Proteales</taxon>
        <taxon>Nelumbonaceae</taxon>
        <taxon>Nelumbo</taxon>
    </lineage>
</organism>
<dbReference type="GeneID" id="104589083"/>
<dbReference type="InterPro" id="IPR031140">
    <property type="entry name" value="IDD1-16"/>
</dbReference>